<dbReference type="InterPro" id="IPR006680">
    <property type="entry name" value="Amidohydro-rel"/>
</dbReference>
<comment type="cofactor">
    <cofactor evidence="7">
        <name>a divalent metal cation</name>
        <dbReference type="ChEBI" id="CHEBI:60240"/>
    </cofactor>
    <text evidence="7">Binds 1 divalent metal cation per subunit.</text>
</comment>
<accession>A0A1G6ULQ2</accession>
<feature type="binding site" evidence="7">
    <location>
        <position position="211"/>
    </location>
    <ligand>
        <name>Zn(2+)</name>
        <dbReference type="ChEBI" id="CHEBI:29105"/>
    </ligand>
</feature>
<proteinExistence type="inferred from homology"/>
<dbReference type="InterPro" id="IPR011059">
    <property type="entry name" value="Metal-dep_hydrolase_composite"/>
</dbReference>
<dbReference type="GO" id="GO:0046872">
    <property type="term" value="F:metal ion binding"/>
    <property type="evidence" value="ECO:0007669"/>
    <property type="project" value="UniProtKB-KW"/>
</dbReference>
<feature type="domain" description="Amidohydrolase-related" evidence="8">
    <location>
        <begin position="65"/>
        <end position="408"/>
    </location>
</feature>
<evidence type="ECO:0000256" key="1">
    <source>
        <dbReference type="ARBA" id="ARBA00010716"/>
    </source>
</evidence>
<sequence>MTLHALTADRIVTGDPLRRAGAALVDHVVLTDHAVVVDGARIVDVCARADLPAGVRRTDFPGATIAPGLVDLHMHGMSGQSFEEATAAELTSMRADLAARGVTSVVPTFITRPFNELLAALDRIRPAVEGSPTQPPGCRLLGVHLEGPYLSPHQRGAHPQALLREPSAADLDALRAFRSVLRIVTIAPELPGAADFIREITSWGVVASVGHSEAGRDDVAAAREAGASHFTHLWSGQSSVHRLNRHRVPGLLEVALSQTGMTAEVIADGPHLPPELLEIARKCFGDNLCIVSDAVDGAGLPEGTVFGGDALPRKVEGGVAVVIGDDCFGGSTTLLPQMITRVVSDLGWPLAEAWAMGSTTPARVLGMSDRIGALTGGALADLVVLDPAPRKGNAGPVAVAATMIGGDWIHGKPDDA</sequence>
<protein>
    <submittedName>
        <fullName evidence="9">N-acetylglucosamine-6-phosphate deacetylase</fullName>
    </submittedName>
</protein>
<feature type="binding site" evidence="7">
    <location>
        <position position="232"/>
    </location>
    <ligand>
        <name>Zn(2+)</name>
        <dbReference type="ChEBI" id="CHEBI:29105"/>
    </ligand>
</feature>
<dbReference type="GO" id="GO:0008448">
    <property type="term" value="F:N-acetylglucosamine-6-phosphate deacetylase activity"/>
    <property type="evidence" value="ECO:0007669"/>
    <property type="project" value="InterPro"/>
</dbReference>
<dbReference type="InterPro" id="IPR032466">
    <property type="entry name" value="Metal_Hydrolase"/>
</dbReference>
<dbReference type="RefSeq" id="WP_093185222.1">
    <property type="nucleotide sequence ID" value="NZ_FMYH01000007.1"/>
</dbReference>
<evidence type="ECO:0000256" key="6">
    <source>
        <dbReference type="PIRSR" id="PIRSR038994-1"/>
    </source>
</evidence>
<gene>
    <name evidence="9" type="ORF">SAMN05216410_3275</name>
</gene>
<evidence type="ECO:0000256" key="5">
    <source>
        <dbReference type="PIRNR" id="PIRNR038994"/>
    </source>
</evidence>
<dbReference type="SUPFAM" id="SSF51556">
    <property type="entry name" value="Metallo-dependent hydrolases"/>
    <property type="match status" value="1"/>
</dbReference>
<evidence type="ECO:0000256" key="7">
    <source>
        <dbReference type="PIRSR" id="PIRSR038994-3"/>
    </source>
</evidence>
<organism evidence="9 10">
    <name type="scientific">Sanguibacter gelidistatuariae</name>
    <dbReference type="NCBI Taxonomy" id="1814289"/>
    <lineage>
        <taxon>Bacteria</taxon>
        <taxon>Bacillati</taxon>
        <taxon>Actinomycetota</taxon>
        <taxon>Actinomycetes</taxon>
        <taxon>Micrococcales</taxon>
        <taxon>Sanguibacteraceae</taxon>
        <taxon>Sanguibacter</taxon>
    </lineage>
</organism>
<dbReference type="GO" id="GO:0006046">
    <property type="term" value="P:N-acetylglucosamine catabolic process"/>
    <property type="evidence" value="ECO:0007669"/>
    <property type="project" value="TreeGrafter"/>
</dbReference>
<name>A0A1G6ULQ2_9MICO</name>
<keyword evidence="2 7" id="KW-0479">Metal-binding</keyword>
<feature type="binding site" evidence="7">
    <location>
        <position position="146"/>
    </location>
    <ligand>
        <name>Zn(2+)</name>
        <dbReference type="ChEBI" id="CHEBI:29105"/>
    </ligand>
</feature>
<dbReference type="Pfam" id="PF01979">
    <property type="entry name" value="Amidohydro_1"/>
    <property type="match status" value="1"/>
</dbReference>
<dbReference type="EMBL" id="FMYH01000007">
    <property type="protein sequence ID" value="SDD41465.1"/>
    <property type="molecule type" value="Genomic_DNA"/>
</dbReference>
<evidence type="ECO:0000313" key="9">
    <source>
        <dbReference type="EMBL" id="SDD41465.1"/>
    </source>
</evidence>
<dbReference type="OrthoDB" id="9776488at2"/>
<dbReference type="PANTHER" id="PTHR11113:SF14">
    <property type="entry name" value="N-ACETYLGLUCOSAMINE-6-PHOSPHATE DEACETYLASE"/>
    <property type="match status" value="1"/>
</dbReference>
<dbReference type="Proteomes" id="UP000199039">
    <property type="component" value="Unassembled WGS sequence"/>
</dbReference>
<dbReference type="Gene3D" id="2.30.40.10">
    <property type="entry name" value="Urease, subunit C, domain 1"/>
    <property type="match status" value="1"/>
</dbReference>
<comment type="similarity">
    <text evidence="1 5">Belongs to the metallo-dependent hydrolases superfamily. NagA family.</text>
</comment>
<dbReference type="PIRSF" id="PIRSF038994">
    <property type="entry name" value="NagA"/>
    <property type="match status" value="1"/>
</dbReference>
<feature type="active site" description="Proton donor/acceptor" evidence="6">
    <location>
        <position position="293"/>
    </location>
</feature>
<evidence type="ECO:0000256" key="4">
    <source>
        <dbReference type="ARBA" id="ARBA00023277"/>
    </source>
</evidence>
<evidence type="ECO:0000256" key="3">
    <source>
        <dbReference type="ARBA" id="ARBA00022801"/>
    </source>
</evidence>
<reference evidence="9 10" key="1">
    <citation type="submission" date="2016-09" db="EMBL/GenBank/DDBJ databases">
        <authorList>
            <person name="Capua I."/>
            <person name="De Benedictis P."/>
            <person name="Joannis T."/>
            <person name="Lombin L.H."/>
            <person name="Cattoli G."/>
        </authorList>
    </citation>
    <scope>NUCLEOTIDE SEQUENCE [LARGE SCALE GENOMIC DNA]</scope>
    <source>
        <strain evidence="9 10">ISLP-3</strain>
    </source>
</reference>
<evidence type="ECO:0000256" key="2">
    <source>
        <dbReference type="ARBA" id="ARBA00022723"/>
    </source>
</evidence>
<dbReference type="AlphaFoldDB" id="A0A1G6ULQ2"/>
<dbReference type="Gene3D" id="3.20.20.140">
    <property type="entry name" value="Metal-dependent hydrolases"/>
    <property type="match status" value="1"/>
</dbReference>
<dbReference type="NCBIfam" id="TIGR00221">
    <property type="entry name" value="nagA"/>
    <property type="match status" value="1"/>
</dbReference>
<dbReference type="PANTHER" id="PTHR11113">
    <property type="entry name" value="N-ACETYLGLUCOSAMINE-6-PHOSPHATE DEACETYLASE"/>
    <property type="match status" value="1"/>
</dbReference>
<keyword evidence="3 5" id="KW-0378">Hydrolase</keyword>
<evidence type="ECO:0000259" key="8">
    <source>
        <dbReference type="Pfam" id="PF01979"/>
    </source>
</evidence>
<dbReference type="InterPro" id="IPR003764">
    <property type="entry name" value="GlcNAc_6-P_deAcase"/>
</dbReference>
<dbReference type="SUPFAM" id="SSF51338">
    <property type="entry name" value="Composite domain of metallo-dependent hydrolases"/>
    <property type="match status" value="1"/>
</dbReference>
<dbReference type="STRING" id="1814289.SAMN05216410_3275"/>
<evidence type="ECO:0000313" key="10">
    <source>
        <dbReference type="Proteomes" id="UP000199039"/>
    </source>
</evidence>
<keyword evidence="4 5" id="KW-0119">Carbohydrate metabolism</keyword>
<keyword evidence="10" id="KW-1185">Reference proteome</keyword>